<dbReference type="EMBL" id="CABFNP030001262">
    <property type="protein sequence ID" value="CAI6095258.1"/>
    <property type="molecule type" value="Genomic_DNA"/>
</dbReference>
<sequence>MPSLLEARLQFPPKHNTTTKMASPDDGIHIMVCVLDMDTESWLSTDDMCRIEADLIASLNARTMVPNAHESNYQDSYENFLIAFDMHGAFFFEGACFDEGWELPFTWRSVPMGSDDLDVREYYQELQILAQQHVEFIRAQSGVVDALLADIITLRRMMLPFDEEDAERGRQDKLKQFYVGRDTDLEAAFSMQSKILYVLEDNLYIIEAWILRVAEYLQSI</sequence>
<dbReference type="Proteomes" id="UP001160390">
    <property type="component" value="Unassembled WGS sequence"/>
</dbReference>
<comment type="caution">
    <text evidence="1">The sequence shown here is derived from an EMBL/GenBank/DDBJ whole genome shotgun (WGS) entry which is preliminary data.</text>
</comment>
<name>A0AA35MDP8_9HYPO</name>
<protein>
    <submittedName>
        <fullName evidence="1">Uncharacterized protein</fullName>
    </submittedName>
</protein>
<proteinExistence type="predicted"/>
<keyword evidence="2" id="KW-1185">Reference proteome</keyword>
<dbReference type="AlphaFoldDB" id="A0AA35MDP8"/>
<reference evidence="1" key="1">
    <citation type="submission" date="2023-01" db="EMBL/GenBank/DDBJ databases">
        <authorList>
            <person name="Piombo E."/>
        </authorList>
    </citation>
    <scope>NUCLEOTIDE SEQUENCE</scope>
</reference>
<gene>
    <name evidence="1" type="ORF">CCHLO57077_00013286</name>
</gene>
<organism evidence="1 2">
    <name type="scientific">Clonostachys chloroleuca</name>
    <dbReference type="NCBI Taxonomy" id="1926264"/>
    <lineage>
        <taxon>Eukaryota</taxon>
        <taxon>Fungi</taxon>
        <taxon>Dikarya</taxon>
        <taxon>Ascomycota</taxon>
        <taxon>Pezizomycotina</taxon>
        <taxon>Sordariomycetes</taxon>
        <taxon>Hypocreomycetidae</taxon>
        <taxon>Hypocreales</taxon>
        <taxon>Bionectriaceae</taxon>
        <taxon>Clonostachys</taxon>
    </lineage>
</organism>
<evidence type="ECO:0000313" key="2">
    <source>
        <dbReference type="Proteomes" id="UP001160390"/>
    </source>
</evidence>
<evidence type="ECO:0000313" key="1">
    <source>
        <dbReference type="EMBL" id="CAI6095258.1"/>
    </source>
</evidence>
<accession>A0AA35MDP8</accession>